<dbReference type="PANTHER" id="PTHR13452:SF10">
    <property type="entry name" value="THUMP DOMAIN-CONTAINING PROTEIN 1"/>
    <property type="match status" value="1"/>
</dbReference>
<feature type="region of interest" description="Disordered" evidence="2">
    <location>
        <begin position="76"/>
        <end position="151"/>
    </location>
</feature>
<feature type="compositionally biased region" description="Polar residues" evidence="2">
    <location>
        <begin position="124"/>
        <end position="151"/>
    </location>
</feature>
<name>A0A1C1CWM3_9EURO</name>
<dbReference type="AlphaFoldDB" id="A0A1C1CWM3"/>
<evidence type="ECO:0000256" key="2">
    <source>
        <dbReference type="SAM" id="MobiDB-lite"/>
    </source>
</evidence>
<evidence type="ECO:0000313" key="6">
    <source>
        <dbReference type="Proteomes" id="UP000094526"/>
    </source>
</evidence>
<organism evidence="5 6">
    <name type="scientific">Cladophialophora carrionii</name>
    <dbReference type="NCBI Taxonomy" id="86049"/>
    <lineage>
        <taxon>Eukaryota</taxon>
        <taxon>Fungi</taxon>
        <taxon>Dikarya</taxon>
        <taxon>Ascomycota</taxon>
        <taxon>Pezizomycotina</taxon>
        <taxon>Eurotiomycetes</taxon>
        <taxon>Chaetothyriomycetidae</taxon>
        <taxon>Chaetothyriales</taxon>
        <taxon>Herpotrichiellaceae</taxon>
        <taxon>Cladophialophora</taxon>
    </lineage>
</organism>
<dbReference type="EMBL" id="LGRB01000008">
    <property type="protein sequence ID" value="OCT52953.1"/>
    <property type="molecule type" value="Genomic_DNA"/>
</dbReference>
<dbReference type="InterPro" id="IPR040183">
    <property type="entry name" value="THUMPD1-like"/>
</dbReference>
<dbReference type="CDD" id="cd11717">
    <property type="entry name" value="THUMP_THUMPD1_like"/>
    <property type="match status" value="1"/>
</dbReference>
<dbReference type="Pfam" id="PF02926">
    <property type="entry name" value="THUMP"/>
    <property type="match status" value="1"/>
</dbReference>
<comment type="caution">
    <text evidence="5">The sequence shown here is derived from an EMBL/GenBank/DDBJ whole genome shotgun (WGS) entry which is preliminary data.</text>
</comment>
<dbReference type="Proteomes" id="UP000094526">
    <property type="component" value="Unassembled WGS sequence"/>
</dbReference>
<gene>
    <name evidence="5" type="ORF">CLCR_10068</name>
</gene>
<feature type="domain" description="THUMP" evidence="4">
    <location>
        <begin position="291"/>
        <end position="393"/>
    </location>
</feature>
<dbReference type="OrthoDB" id="367221at2759"/>
<evidence type="ECO:0000256" key="1">
    <source>
        <dbReference type="PROSITE-ProRule" id="PRU00529"/>
    </source>
</evidence>
<dbReference type="SUPFAM" id="SSF143437">
    <property type="entry name" value="THUMP domain-like"/>
    <property type="match status" value="1"/>
</dbReference>
<dbReference type="PROSITE" id="PS51165">
    <property type="entry name" value="THUMP"/>
    <property type="match status" value="1"/>
</dbReference>
<dbReference type="Gene3D" id="3.30.2300.10">
    <property type="entry name" value="THUMP superfamily"/>
    <property type="match status" value="1"/>
</dbReference>
<dbReference type="GO" id="GO:0006400">
    <property type="term" value="P:tRNA modification"/>
    <property type="evidence" value="ECO:0007669"/>
    <property type="project" value="InterPro"/>
</dbReference>
<keyword evidence="3" id="KW-0732">Signal</keyword>
<dbReference type="STRING" id="86049.A0A1C1CWM3"/>
<proteinExistence type="predicted"/>
<feature type="signal peptide" evidence="3">
    <location>
        <begin position="1"/>
        <end position="21"/>
    </location>
</feature>
<sequence>MQEMAFKLPAMWLRLCYHAWARLTSVDEALKPGHHGASTQHPTAPHSWISIIMTRPTATSESRSFSTEYGRSRTAIVALERGREREKMNSPGAEGRPSKRAKTDNETTTEGPAPPRSKPGKHQSAAQKAQNPNQSRGRPNNRQRATISASGIHNGDVGILVTSDKGQEKKCLQELSDFLAEFFDQEAHSNAAAMDEGHKETVMEKEVDIEADISAELDSLRPQGPGTDGASQQVSLVTLDIPCVSFVRFPAKSTVDPVEVVRKICLTASNGDPAGLRSRYIRRLTPVSLMRKTLNEGLKTLCSQILPKHFRVESETEDAGNHTESNLRPSQTPCKFAIRPTIRNNNKINRDEVIRTVADSVASLGKHTVDLKGYDKLILVDVYRNVVGMSVVGSEYETLKRFNLAELQATRFGDDDKDEKV</sequence>
<evidence type="ECO:0000259" key="4">
    <source>
        <dbReference type="PROSITE" id="PS51165"/>
    </source>
</evidence>
<dbReference type="VEuPathDB" id="FungiDB:CLCR_10068"/>
<dbReference type="eggNOG" id="KOG3943">
    <property type="taxonomic scope" value="Eukaryota"/>
</dbReference>
<dbReference type="PANTHER" id="PTHR13452">
    <property type="entry name" value="THUMP DOMAIN CONTAINING PROTEIN 1-RELATED"/>
    <property type="match status" value="1"/>
</dbReference>
<accession>A0A1C1CWM3</accession>
<evidence type="ECO:0000256" key="3">
    <source>
        <dbReference type="SAM" id="SignalP"/>
    </source>
</evidence>
<dbReference type="GO" id="GO:0003723">
    <property type="term" value="F:RNA binding"/>
    <property type="evidence" value="ECO:0007669"/>
    <property type="project" value="UniProtKB-UniRule"/>
</dbReference>
<keyword evidence="1" id="KW-0694">RNA-binding</keyword>
<dbReference type="VEuPathDB" id="FungiDB:G647_04294"/>
<reference evidence="6" key="1">
    <citation type="submission" date="2015-07" db="EMBL/GenBank/DDBJ databases">
        <authorList>
            <person name="Teixeira M.M."/>
            <person name="Souza R.C."/>
            <person name="Almeida L.G."/>
            <person name="Vicente V.A."/>
            <person name="de Hoog S."/>
            <person name="Bocca A.L."/>
            <person name="de Almeida S.R."/>
            <person name="Vasconcelos A.T."/>
            <person name="Felipe M.S."/>
        </authorList>
    </citation>
    <scope>NUCLEOTIDE SEQUENCE [LARGE SCALE GENOMIC DNA]</scope>
    <source>
        <strain evidence="6">KSF</strain>
    </source>
</reference>
<dbReference type="InterPro" id="IPR004114">
    <property type="entry name" value="THUMP_dom"/>
</dbReference>
<feature type="chain" id="PRO_5008651162" evidence="3">
    <location>
        <begin position="22"/>
        <end position="421"/>
    </location>
</feature>
<protein>
    <submittedName>
        <fullName evidence="5">THUMP domain protein</fullName>
    </submittedName>
</protein>
<keyword evidence="6" id="KW-1185">Reference proteome</keyword>
<evidence type="ECO:0000313" key="5">
    <source>
        <dbReference type="EMBL" id="OCT52953.1"/>
    </source>
</evidence>
<dbReference type="FunFam" id="3.30.2300.10:FF:000001">
    <property type="entry name" value="THUMP domain-containing protein 1"/>
    <property type="match status" value="1"/>
</dbReference>